<evidence type="ECO:0000313" key="1">
    <source>
        <dbReference type="EMBL" id="CAA6817795.1"/>
    </source>
</evidence>
<accession>A0A6S6TEV3</accession>
<dbReference type="AlphaFoldDB" id="A0A6S6TEV3"/>
<protein>
    <submittedName>
        <fullName evidence="1">Uncharacterized protein</fullName>
    </submittedName>
</protein>
<gene>
    <name evidence="1" type="ORF">HELGO_WM48252</name>
</gene>
<organism evidence="1">
    <name type="scientific">uncultured Thiotrichaceae bacterium</name>
    <dbReference type="NCBI Taxonomy" id="298394"/>
    <lineage>
        <taxon>Bacteria</taxon>
        <taxon>Pseudomonadati</taxon>
        <taxon>Pseudomonadota</taxon>
        <taxon>Gammaproteobacteria</taxon>
        <taxon>Thiotrichales</taxon>
        <taxon>Thiotrichaceae</taxon>
        <taxon>environmental samples</taxon>
    </lineage>
</organism>
<proteinExistence type="predicted"/>
<name>A0A6S6TEV3_9GAMM</name>
<dbReference type="EMBL" id="CACVAV010000279">
    <property type="protein sequence ID" value="CAA6817795.1"/>
    <property type="molecule type" value="Genomic_DNA"/>
</dbReference>
<reference evidence="1" key="1">
    <citation type="submission" date="2020-01" db="EMBL/GenBank/DDBJ databases">
        <authorList>
            <person name="Meier V. D."/>
            <person name="Meier V D."/>
        </authorList>
    </citation>
    <scope>NUCLEOTIDE SEQUENCE</scope>
    <source>
        <strain evidence="1">HLG_WM_MAG_08</strain>
    </source>
</reference>
<sequence>MGRGFLCLLKFSQLLFQLTYPLTESAGRHPNMGIDTGKPEIFTQLVGPYLLLQAEQIEAGTAQTPEKYIPFLCLPKIRFGILVSPFISLQMTVNRTFTPMALFCELANTLVVNSTNCGDNGLAASPDALGNRGFFVINSA</sequence>